<dbReference type="PROSITE" id="PS50244">
    <property type="entry name" value="S5A_REDUCTASE"/>
    <property type="match status" value="1"/>
</dbReference>
<evidence type="ECO:0000256" key="3">
    <source>
        <dbReference type="ARBA" id="ARBA00022516"/>
    </source>
</evidence>
<feature type="transmembrane region" description="Helical" evidence="9">
    <location>
        <begin position="232"/>
        <end position="258"/>
    </location>
</feature>
<dbReference type="Proteomes" id="UP000001542">
    <property type="component" value="Unassembled WGS sequence"/>
</dbReference>
<evidence type="ECO:0000256" key="4">
    <source>
        <dbReference type="ARBA" id="ARBA00022692"/>
    </source>
</evidence>
<keyword evidence="3" id="KW-0444">Lipid biosynthesis</keyword>
<dbReference type="GO" id="GO:0005783">
    <property type="term" value="C:endoplasmic reticulum"/>
    <property type="evidence" value="ECO:0000318"/>
    <property type="project" value="GO_Central"/>
</dbReference>
<organism evidence="11 12">
    <name type="scientific">Trichomonas vaginalis (strain ATCC PRA-98 / G3)</name>
    <dbReference type="NCBI Taxonomy" id="412133"/>
    <lineage>
        <taxon>Eukaryota</taxon>
        <taxon>Metamonada</taxon>
        <taxon>Parabasalia</taxon>
        <taxon>Trichomonadida</taxon>
        <taxon>Trichomonadidae</taxon>
        <taxon>Trichomonas</taxon>
    </lineage>
</organism>
<evidence type="ECO:0000259" key="10">
    <source>
        <dbReference type="Pfam" id="PF02544"/>
    </source>
</evidence>
<dbReference type="OrthoDB" id="540503at2759"/>
<reference evidence="11" key="1">
    <citation type="submission" date="2006-10" db="EMBL/GenBank/DDBJ databases">
        <authorList>
            <person name="Amadeo P."/>
            <person name="Zhao Q."/>
            <person name="Wortman J."/>
            <person name="Fraser-Liggett C."/>
            <person name="Carlton J."/>
        </authorList>
    </citation>
    <scope>NUCLEOTIDE SEQUENCE</scope>
    <source>
        <strain evidence="11">G3</strain>
    </source>
</reference>
<dbReference type="GO" id="GO:0102758">
    <property type="term" value="F:very-long-chain enoyl-CoA reductase activity"/>
    <property type="evidence" value="ECO:0000318"/>
    <property type="project" value="GO_Central"/>
</dbReference>
<evidence type="ECO:0000256" key="2">
    <source>
        <dbReference type="ARBA" id="ARBA00007742"/>
    </source>
</evidence>
<name>A2F2T2_TRIV3</name>
<keyword evidence="5 9" id="KW-1133">Transmembrane helix</keyword>
<protein>
    <submittedName>
        <fullName evidence="11">3-oxo-5-alpha-steroid 4-dehydrogenase family protein</fullName>
    </submittedName>
</protein>
<dbReference type="InParanoid" id="A2F2T2"/>
<dbReference type="SMR" id="A2F2T2"/>
<reference evidence="11" key="2">
    <citation type="journal article" date="2007" name="Science">
        <title>Draft genome sequence of the sexually transmitted pathogen Trichomonas vaginalis.</title>
        <authorList>
            <person name="Carlton J.M."/>
            <person name="Hirt R.P."/>
            <person name="Silva J.C."/>
            <person name="Delcher A.L."/>
            <person name="Schatz M."/>
            <person name="Zhao Q."/>
            <person name="Wortman J.R."/>
            <person name="Bidwell S.L."/>
            <person name="Alsmark U.C.M."/>
            <person name="Besteiro S."/>
            <person name="Sicheritz-Ponten T."/>
            <person name="Noel C.J."/>
            <person name="Dacks J.B."/>
            <person name="Foster P.G."/>
            <person name="Simillion C."/>
            <person name="Van de Peer Y."/>
            <person name="Miranda-Saavedra D."/>
            <person name="Barton G.J."/>
            <person name="Westrop G.D."/>
            <person name="Mueller S."/>
            <person name="Dessi D."/>
            <person name="Fiori P.L."/>
            <person name="Ren Q."/>
            <person name="Paulsen I."/>
            <person name="Zhang H."/>
            <person name="Bastida-Corcuera F.D."/>
            <person name="Simoes-Barbosa A."/>
            <person name="Brown M.T."/>
            <person name="Hayes R.D."/>
            <person name="Mukherjee M."/>
            <person name="Okumura C.Y."/>
            <person name="Schneider R."/>
            <person name="Smith A.J."/>
            <person name="Vanacova S."/>
            <person name="Villalvazo M."/>
            <person name="Haas B.J."/>
            <person name="Pertea M."/>
            <person name="Feldblyum T.V."/>
            <person name="Utterback T.R."/>
            <person name="Shu C.L."/>
            <person name="Osoegawa K."/>
            <person name="de Jong P.J."/>
            <person name="Hrdy I."/>
            <person name="Horvathova L."/>
            <person name="Zubacova Z."/>
            <person name="Dolezal P."/>
            <person name="Malik S.B."/>
            <person name="Logsdon J.M. Jr."/>
            <person name="Henze K."/>
            <person name="Gupta A."/>
            <person name="Wang C.C."/>
            <person name="Dunne R.L."/>
            <person name="Upcroft J.A."/>
            <person name="Upcroft P."/>
            <person name="White O."/>
            <person name="Salzberg S.L."/>
            <person name="Tang P."/>
            <person name="Chiu C.-H."/>
            <person name="Lee Y.-S."/>
            <person name="Embley T.M."/>
            <person name="Coombs G.H."/>
            <person name="Mottram J.C."/>
            <person name="Tachezy J."/>
            <person name="Fraser-Liggett C.M."/>
            <person name="Johnson P.J."/>
        </authorList>
    </citation>
    <scope>NUCLEOTIDE SEQUENCE [LARGE SCALE GENOMIC DNA]</scope>
    <source>
        <strain evidence="11">G3</strain>
    </source>
</reference>
<evidence type="ECO:0000313" key="11">
    <source>
        <dbReference type="EMBL" id="EAY00792.1"/>
    </source>
</evidence>
<evidence type="ECO:0000256" key="7">
    <source>
        <dbReference type="ARBA" id="ARBA00023098"/>
    </source>
</evidence>
<dbReference type="InterPro" id="IPR001104">
    <property type="entry name" value="3-oxo-5_a-steroid_4-DH_C"/>
</dbReference>
<dbReference type="InterPro" id="IPR039357">
    <property type="entry name" value="SRD5A/TECR"/>
</dbReference>
<evidence type="ECO:0000313" key="12">
    <source>
        <dbReference type="Proteomes" id="UP000001542"/>
    </source>
</evidence>
<dbReference type="GO" id="GO:0016020">
    <property type="term" value="C:membrane"/>
    <property type="evidence" value="ECO:0007669"/>
    <property type="project" value="UniProtKB-SubCell"/>
</dbReference>
<dbReference type="PANTHER" id="PTHR10556:SF28">
    <property type="entry name" value="VERY-LONG-CHAIN ENOYL-COA REDUCTASE"/>
    <property type="match status" value="1"/>
</dbReference>
<dbReference type="STRING" id="5722.A2F2T2"/>
<evidence type="ECO:0000256" key="6">
    <source>
        <dbReference type="ARBA" id="ARBA00023002"/>
    </source>
</evidence>
<keyword evidence="4 9" id="KW-0812">Transmembrane</keyword>
<keyword evidence="12" id="KW-1185">Reference proteome</keyword>
<evidence type="ECO:0000256" key="8">
    <source>
        <dbReference type="ARBA" id="ARBA00023136"/>
    </source>
</evidence>
<evidence type="ECO:0000256" key="9">
    <source>
        <dbReference type="SAM" id="Phobius"/>
    </source>
</evidence>
<sequence>MKIQLRYQFNTFDVDVPEEALGALLFDKAVKETNIIRKQVRIVYNKNGENVPIAENTKIKDVGATTFIIKDMGPQIGWRTSFLLEYCGPFVICPLLLLILRNKLVWNSYFTIGIIMWELHYAKRIYESIWVHTFSHATMPLADSMRNVVYYWTFTILVNYNLYDKSLSVKGLHLYQILAIPCWFVCECLNLYCHIGLANLRPKGSKEHYLPKGFLFDQIACPNYTFEISGWIFFSIYSGLLISFFFTICGGTTMFIWAEKKRNNLIKKWPEAKNRGRISPFTFF</sequence>
<comment type="subcellular location">
    <subcellularLocation>
        <location evidence="1">Membrane</location>
        <topology evidence="1">Multi-pass membrane protein</topology>
    </subcellularLocation>
</comment>
<keyword evidence="7" id="KW-0443">Lipid metabolism</keyword>
<dbReference type="OMA" id="ATMPIFN"/>
<dbReference type="VEuPathDB" id="TrichDB:TVAGG3_0523940"/>
<dbReference type="AlphaFoldDB" id="A2F2T2"/>
<gene>
    <name evidence="11" type="ORF">TVAG_231320</name>
</gene>
<dbReference type="Pfam" id="PF02544">
    <property type="entry name" value="Steroid_dh"/>
    <property type="match status" value="1"/>
</dbReference>
<evidence type="ECO:0000256" key="5">
    <source>
        <dbReference type="ARBA" id="ARBA00022989"/>
    </source>
</evidence>
<keyword evidence="6" id="KW-0560">Oxidoreductase</keyword>
<proteinExistence type="inferred from homology"/>
<evidence type="ECO:0000256" key="1">
    <source>
        <dbReference type="ARBA" id="ARBA00004141"/>
    </source>
</evidence>
<dbReference type="EMBL" id="DS113589">
    <property type="protein sequence ID" value="EAY00792.1"/>
    <property type="molecule type" value="Genomic_DNA"/>
</dbReference>
<accession>A2F2T2</accession>
<feature type="domain" description="3-oxo-5-alpha-steroid 4-dehydrogenase C-terminal" evidence="10">
    <location>
        <begin position="138"/>
        <end position="281"/>
    </location>
</feature>
<comment type="similarity">
    <text evidence="2">Belongs to the steroid 5-alpha reductase family.</text>
</comment>
<dbReference type="PANTHER" id="PTHR10556">
    <property type="entry name" value="3-OXO-5-ALPHA-STEROID 4-DEHYDROGENASE"/>
    <property type="match status" value="1"/>
</dbReference>
<dbReference type="FunCoup" id="A2F2T2">
    <property type="interactions" value="47"/>
</dbReference>
<keyword evidence="8 9" id="KW-0472">Membrane</keyword>
<dbReference type="VEuPathDB" id="TrichDB:TVAG_231320"/>
<dbReference type="GO" id="GO:0042761">
    <property type="term" value="P:very long-chain fatty acid biosynthetic process"/>
    <property type="evidence" value="ECO:0000318"/>
    <property type="project" value="GO_Central"/>
</dbReference>
<dbReference type="eggNOG" id="KOG1639">
    <property type="taxonomic scope" value="Eukaryota"/>
</dbReference>
<dbReference type="GO" id="GO:0006665">
    <property type="term" value="P:sphingolipid metabolic process"/>
    <property type="evidence" value="ECO:0000318"/>
    <property type="project" value="GO_Central"/>
</dbReference>
<dbReference type="KEGG" id="tva:4758615"/>
<dbReference type="RefSeq" id="XP_001313721.1">
    <property type="nucleotide sequence ID" value="XM_001313720.1"/>
</dbReference>